<dbReference type="InterPro" id="IPR036259">
    <property type="entry name" value="MFS_trans_sf"/>
</dbReference>
<feature type="transmembrane region" description="Helical" evidence="7">
    <location>
        <begin position="171"/>
        <end position="193"/>
    </location>
</feature>
<dbReference type="EMBL" id="CP088295">
    <property type="protein sequence ID" value="UUY03245.1"/>
    <property type="molecule type" value="Genomic_DNA"/>
</dbReference>
<evidence type="ECO:0000256" key="5">
    <source>
        <dbReference type="ARBA" id="ARBA00022989"/>
    </source>
</evidence>
<gene>
    <name evidence="8" type="ORF">LRS13_21640</name>
</gene>
<feature type="transmembrane region" description="Helical" evidence="7">
    <location>
        <begin position="115"/>
        <end position="139"/>
    </location>
</feature>
<evidence type="ECO:0000256" key="3">
    <source>
        <dbReference type="ARBA" id="ARBA00022475"/>
    </source>
</evidence>
<evidence type="ECO:0008006" key="10">
    <source>
        <dbReference type="Google" id="ProtNLM"/>
    </source>
</evidence>
<feature type="transmembrane region" description="Helical" evidence="7">
    <location>
        <begin position="146"/>
        <end position="165"/>
    </location>
</feature>
<keyword evidence="5 7" id="KW-1133">Transmembrane helix</keyword>
<dbReference type="RefSeq" id="WP_353863757.1">
    <property type="nucleotide sequence ID" value="NZ_CP088295.1"/>
</dbReference>
<keyword evidence="6 7" id="KW-0472">Membrane</keyword>
<evidence type="ECO:0000256" key="2">
    <source>
        <dbReference type="ARBA" id="ARBA00022448"/>
    </source>
</evidence>
<protein>
    <recommendedName>
        <fullName evidence="10">MFS transporter</fullName>
    </recommendedName>
</protein>
<dbReference type="Gene3D" id="1.20.1250.20">
    <property type="entry name" value="MFS general substrate transporter like domains"/>
    <property type="match status" value="1"/>
</dbReference>
<sequence length="317" mass="31854">MAAPSRAATPAPLDPVSVGLVTVGILGFAFGGKHGARHGFDDPLAVVTLLGGIALLTTFVRRQLGTTTPLLDVRLFGQRAFAVAVGCIVLAMVALIGLDFFFAQYLQLVLGLEPLAASVRLIPLALATIVGGLIAAPILARVGTRASIAGGLLISALSLVPLLSLGLADEWLILSGSFIVLGLAIQVVAVAANDVIVSAVTTDRAGDAAAIEETAYELGGGLGIAVLGSVLAAIYTDALTTVRGVPAAEMADSRESLSEATEIAAGLPAAIGDALVDAARLAFLDGLHVAIIASIVLMLTATAVAAAVLPRVFSGAR</sequence>
<dbReference type="Pfam" id="PF07690">
    <property type="entry name" value="MFS_1"/>
    <property type="match status" value="1"/>
</dbReference>
<dbReference type="Proteomes" id="UP001058860">
    <property type="component" value="Chromosome"/>
</dbReference>
<proteinExistence type="predicted"/>
<keyword evidence="9" id="KW-1185">Reference proteome</keyword>
<evidence type="ECO:0000313" key="9">
    <source>
        <dbReference type="Proteomes" id="UP001058860"/>
    </source>
</evidence>
<feature type="transmembrane region" description="Helical" evidence="7">
    <location>
        <begin position="81"/>
        <end position="103"/>
    </location>
</feature>
<feature type="transmembrane region" description="Helical" evidence="7">
    <location>
        <begin position="43"/>
        <end position="60"/>
    </location>
</feature>
<keyword evidence="2" id="KW-0813">Transport</keyword>
<comment type="subcellular location">
    <subcellularLocation>
        <location evidence="1">Cell membrane</location>
        <topology evidence="1">Multi-pass membrane protein</topology>
    </subcellularLocation>
</comment>
<evidence type="ECO:0000256" key="7">
    <source>
        <dbReference type="SAM" id="Phobius"/>
    </source>
</evidence>
<evidence type="ECO:0000256" key="4">
    <source>
        <dbReference type="ARBA" id="ARBA00022692"/>
    </source>
</evidence>
<name>A0ABY5PFK8_9ACTN</name>
<dbReference type="PANTHER" id="PTHR42718:SF47">
    <property type="entry name" value="METHYL VIOLOGEN RESISTANCE PROTEIN SMVA"/>
    <property type="match status" value="1"/>
</dbReference>
<feature type="transmembrane region" description="Helical" evidence="7">
    <location>
        <begin position="12"/>
        <end position="31"/>
    </location>
</feature>
<reference evidence="9" key="1">
    <citation type="submission" date="2021-11" db="EMBL/GenBank/DDBJ databases">
        <title>Cultivation dependent microbiological survey of springs from the worlds oldest radium mine currently devoted to the extraction of radon-saturated water.</title>
        <authorList>
            <person name="Kapinusova G."/>
            <person name="Smrhova T."/>
            <person name="Strejcek M."/>
            <person name="Suman J."/>
            <person name="Jani K."/>
            <person name="Pajer P."/>
            <person name="Uhlik O."/>
        </authorList>
    </citation>
    <scope>NUCLEOTIDE SEQUENCE [LARGE SCALE GENOMIC DNA]</scope>
    <source>
        <strain evidence="9">J379</strain>
    </source>
</reference>
<dbReference type="InterPro" id="IPR011701">
    <property type="entry name" value="MFS"/>
</dbReference>
<dbReference type="PANTHER" id="PTHR42718">
    <property type="entry name" value="MAJOR FACILITATOR SUPERFAMILY MULTIDRUG TRANSPORTER MFSC"/>
    <property type="match status" value="1"/>
</dbReference>
<feature type="transmembrane region" description="Helical" evidence="7">
    <location>
        <begin position="214"/>
        <end position="235"/>
    </location>
</feature>
<feature type="transmembrane region" description="Helical" evidence="7">
    <location>
        <begin position="287"/>
        <end position="309"/>
    </location>
</feature>
<accession>A0ABY5PFK8</accession>
<keyword evidence="4 7" id="KW-0812">Transmembrane</keyword>
<evidence type="ECO:0000256" key="6">
    <source>
        <dbReference type="ARBA" id="ARBA00023136"/>
    </source>
</evidence>
<keyword evidence="3" id="KW-1003">Cell membrane</keyword>
<dbReference type="SUPFAM" id="SSF103473">
    <property type="entry name" value="MFS general substrate transporter"/>
    <property type="match status" value="1"/>
</dbReference>
<evidence type="ECO:0000313" key="8">
    <source>
        <dbReference type="EMBL" id="UUY03245.1"/>
    </source>
</evidence>
<organism evidence="8 9">
    <name type="scientific">Svornostia abyssi</name>
    <dbReference type="NCBI Taxonomy" id="2898438"/>
    <lineage>
        <taxon>Bacteria</taxon>
        <taxon>Bacillati</taxon>
        <taxon>Actinomycetota</taxon>
        <taxon>Thermoleophilia</taxon>
        <taxon>Solirubrobacterales</taxon>
        <taxon>Baekduiaceae</taxon>
        <taxon>Svornostia</taxon>
    </lineage>
</organism>
<evidence type="ECO:0000256" key="1">
    <source>
        <dbReference type="ARBA" id="ARBA00004651"/>
    </source>
</evidence>